<dbReference type="PRINTS" id="PR00237">
    <property type="entry name" value="GPCRRHODOPSN"/>
</dbReference>
<feature type="non-terminal residue" evidence="11">
    <location>
        <position position="401"/>
    </location>
</feature>
<evidence type="ECO:0000313" key="12">
    <source>
        <dbReference type="Proteomes" id="UP001164746"/>
    </source>
</evidence>
<feature type="transmembrane region" description="Helical" evidence="9">
    <location>
        <begin position="195"/>
        <end position="216"/>
    </location>
</feature>
<dbReference type="CDD" id="cd14969">
    <property type="entry name" value="7tmA_Opsins_type2_animals"/>
    <property type="match status" value="1"/>
</dbReference>
<keyword evidence="3 9" id="KW-1133">Transmembrane helix</keyword>
<dbReference type="PANTHER" id="PTHR24240">
    <property type="entry name" value="OPSIN"/>
    <property type="match status" value="1"/>
</dbReference>
<dbReference type="PROSITE" id="PS50262">
    <property type="entry name" value="G_PROTEIN_RECEP_F1_2"/>
    <property type="match status" value="1"/>
</dbReference>
<dbReference type="EMBL" id="CP111013">
    <property type="protein sequence ID" value="WAQ96346.1"/>
    <property type="molecule type" value="Genomic_DNA"/>
</dbReference>
<feature type="compositionally biased region" description="Basic and acidic residues" evidence="8">
    <location>
        <begin position="344"/>
        <end position="362"/>
    </location>
</feature>
<protein>
    <submittedName>
        <fullName evidence="11">OPSX-like protein</fullName>
    </submittedName>
</protein>
<dbReference type="InterPro" id="IPR000276">
    <property type="entry name" value="GPCR_Rhodpsn"/>
</dbReference>
<evidence type="ECO:0000256" key="6">
    <source>
        <dbReference type="ARBA" id="ARBA00023170"/>
    </source>
</evidence>
<feature type="transmembrane region" description="Helical" evidence="9">
    <location>
        <begin position="33"/>
        <end position="56"/>
    </location>
</feature>
<keyword evidence="6" id="KW-0675">Receptor</keyword>
<accession>A0ABY7DF97</accession>
<dbReference type="Pfam" id="PF00001">
    <property type="entry name" value="7tm_1"/>
    <property type="match status" value="1"/>
</dbReference>
<gene>
    <name evidence="11" type="ORF">MAR_029036</name>
</gene>
<feature type="compositionally biased region" description="Low complexity" evidence="8">
    <location>
        <begin position="373"/>
        <end position="389"/>
    </location>
</feature>
<feature type="transmembrane region" description="Helical" evidence="9">
    <location>
        <begin position="109"/>
        <end position="134"/>
    </location>
</feature>
<feature type="domain" description="G-protein coupled receptors family 1 profile" evidence="10">
    <location>
        <begin position="48"/>
        <end position="318"/>
    </location>
</feature>
<dbReference type="InterPro" id="IPR017452">
    <property type="entry name" value="GPCR_Rhodpsn_7TM"/>
</dbReference>
<dbReference type="Gene3D" id="1.20.1070.10">
    <property type="entry name" value="Rhodopsin 7-helix transmembrane proteins"/>
    <property type="match status" value="1"/>
</dbReference>
<dbReference type="SUPFAM" id="SSF81321">
    <property type="entry name" value="Family A G protein-coupled receptor-like"/>
    <property type="match status" value="1"/>
</dbReference>
<keyword evidence="12" id="KW-1185">Reference proteome</keyword>
<organism evidence="11 12">
    <name type="scientific">Mya arenaria</name>
    <name type="common">Soft-shell clam</name>
    <dbReference type="NCBI Taxonomy" id="6604"/>
    <lineage>
        <taxon>Eukaryota</taxon>
        <taxon>Metazoa</taxon>
        <taxon>Spiralia</taxon>
        <taxon>Lophotrochozoa</taxon>
        <taxon>Mollusca</taxon>
        <taxon>Bivalvia</taxon>
        <taxon>Autobranchia</taxon>
        <taxon>Heteroconchia</taxon>
        <taxon>Euheterodonta</taxon>
        <taxon>Imparidentia</taxon>
        <taxon>Neoheterodontei</taxon>
        <taxon>Myida</taxon>
        <taxon>Myoidea</taxon>
        <taxon>Myidae</taxon>
        <taxon>Mya</taxon>
    </lineage>
</organism>
<sequence>MLLNETDQSGDPYEGLTPLEIKRLEYPRWGHQMVGAFLMCVGILGFIENILVMFTFFKNKKLLSPTNIFILGVAFGDFGMACLGNPLAFTSALHGGWFAGEYFCYWEGFVVYFLGLSQMYLLMAVSVDRYIVIAKPLLSPKITKKVAFLSVAVCFGISFFWALMPFLGWSSYGLEAPGVFCGLHWEDKSLSNTSYVIAIFIFCFVVPMGVMIYSYYHVFMTVRSVNKNMVWDMKSRMARKNLKLEKRMLKTCVIIFLNTNQSCMTTSLFTAVYWAVWTPYTVVSLIQAFGDPDSIPLFFTELPAAAAKSQIVWNPIIYVGTNKQFRKAFYAALPCESIRNKLVKREEEKEQSSKESDLDDKTAPAASNAQTKNANQTTETTVVTAPNTNKVAPAPEQGPAK</sequence>
<feature type="transmembrane region" description="Helical" evidence="9">
    <location>
        <begin position="146"/>
        <end position="167"/>
    </location>
</feature>
<evidence type="ECO:0000259" key="10">
    <source>
        <dbReference type="PROSITE" id="PS50262"/>
    </source>
</evidence>
<evidence type="ECO:0000256" key="4">
    <source>
        <dbReference type="ARBA" id="ARBA00023040"/>
    </source>
</evidence>
<evidence type="ECO:0000256" key="9">
    <source>
        <dbReference type="SAM" id="Phobius"/>
    </source>
</evidence>
<reference evidence="11" key="1">
    <citation type="submission" date="2022-11" db="EMBL/GenBank/DDBJ databases">
        <title>Centuries of genome instability and evolution in soft-shell clam transmissible cancer (bioRxiv).</title>
        <authorList>
            <person name="Hart S.F.M."/>
            <person name="Yonemitsu M.A."/>
            <person name="Giersch R.M."/>
            <person name="Beal B.F."/>
            <person name="Arriagada G."/>
            <person name="Davis B.W."/>
            <person name="Ostrander E.A."/>
            <person name="Goff S.P."/>
            <person name="Metzger M.J."/>
        </authorList>
    </citation>
    <scope>NUCLEOTIDE SEQUENCE</scope>
    <source>
        <strain evidence="11">MELC-2E11</strain>
        <tissue evidence="11">Siphon/mantle</tissue>
    </source>
</reference>
<evidence type="ECO:0000313" key="11">
    <source>
        <dbReference type="EMBL" id="WAQ96346.1"/>
    </source>
</evidence>
<proteinExistence type="predicted"/>
<dbReference type="Proteomes" id="UP001164746">
    <property type="component" value="Chromosome 2"/>
</dbReference>
<name>A0ABY7DF97_MYAAR</name>
<feature type="region of interest" description="Disordered" evidence="8">
    <location>
        <begin position="344"/>
        <end position="401"/>
    </location>
</feature>
<evidence type="ECO:0000256" key="1">
    <source>
        <dbReference type="ARBA" id="ARBA00004141"/>
    </source>
</evidence>
<evidence type="ECO:0000256" key="7">
    <source>
        <dbReference type="ARBA" id="ARBA00023224"/>
    </source>
</evidence>
<comment type="subcellular location">
    <subcellularLocation>
        <location evidence="1">Membrane</location>
        <topology evidence="1">Multi-pass membrane protein</topology>
    </subcellularLocation>
</comment>
<keyword evidence="4" id="KW-0297">G-protein coupled receptor</keyword>
<evidence type="ECO:0000256" key="5">
    <source>
        <dbReference type="ARBA" id="ARBA00023136"/>
    </source>
</evidence>
<feature type="transmembrane region" description="Helical" evidence="9">
    <location>
        <begin position="68"/>
        <end position="89"/>
    </location>
</feature>
<evidence type="ECO:0000256" key="8">
    <source>
        <dbReference type="SAM" id="MobiDB-lite"/>
    </source>
</evidence>
<evidence type="ECO:0000256" key="3">
    <source>
        <dbReference type="ARBA" id="ARBA00022989"/>
    </source>
</evidence>
<keyword evidence="7" id="KW-0807">Transducer</keyword>
<keyword evidence="2 9" id="KW-0812">Transmembrane</keyword>
<dbReference type="InterPro" id="IPR050125">
    <property type="entry name" value="GPCR_opsins"/>
</dbReference>
<evidence type="ECO:0000256" key="2">
    <source>
        <dbReference type="ARBA" id="ARBA00022692"/>
    </source>
</evidence>
<keyword evidence="5 9" id="KW-0472">Membrane</keyword>